<accession>A0ABT1WMF3</accession>
<sequence>MELRKHPLTSIFQPFIQSLQSSNDEFYSFDETETRIAYFMPLVDLVETIHQAYYFKKAICLEFEQKDEDGFVYKVVANGTIQTPILENNRVAFTDQSNITHLLSLEQLLTAKI</sequence>
<keyword evidence="2" id="KW-1185">Reference proteome</keyword>
<organism evidence="1 2">
    <name type="scientific">Granulicatella seriolae</name>
    <dbReference type="NCBI Taxonomy" id="2967226"/>
    <lineage>
        <taxon>Bacteria</taxon>
        <taxon>Bacillati</taxon>
        <taxon>Bacillota</taxon>
        <taxon>Bacilli</taxon>
        <taxon>Lactobacillales</taxon>
        <taxon>Carnobacteriaceae</taxon>
        <taxon>Granulicatella</taxon>
    </lineage>
</organism>
<reference evidence="1" key="3">
    <citation type="journal article" date="2023" name="Microbiol. Resour. Announc.">
        <title>Draft Genome Sequence of Granulicatella sp. Strain S8, Isolated from a Marine Fish, Seriola quinqueradiata.</title>
        <authorList>
            <person name="Lee M."/>
            <person name="Farooq A."/>
            <person name="Jeong J.B."/>
            <person name="Jung M.Y."/>
        </authorList>
    </citation>
    <scope>NUCLEOTIDE SEQUENCE</scope>
    <source>
        <strain evidence="1">S8</strain>
    </source>
</reference>
<dbReference type="EMBL" id="JANHNZ010000003">
    <property type="protein sequence ID" value="MCQ9209712.1"/>
    <property type="molecule type" value="Genomic_DNA"/>
</dbReference>
<evidence type="ECO:0000313" key="1">
    <source>
        <dbReference type="EMBL" id="MCQ9209712.1"/>
    </source>
</evidence>
<protein>
    <submittedName>
        <fullName evidence="1">Uncharacterized protein</fullName>
    </submittedName>
</protein>
<dbReference type="RefSeq" id="WP_256944828.1">
    <property type="nucleotide sequence ID" value="NZ_JANHNZ010000003.1"/>
</dbReference>
<dbReference type="Proteomes" id="UP001059480">
    <property type="component" value="Unassembled WGS sequence"/>
</dbReference>
<name>A0ABT1WMF3_9LACT</name>
<gene>
    <name evidence="1" type="ORF">NPA36_04030</name>
</gene>
<proteinExistence type="predicted"/>
<comment type="caution">
    <text evidence="1">The sequence shown here is derived from an EMBL/GenBank/DDBJ whole genome shotgun (WGS) entry which is preliminary data.</text>
</comment>
<reference evidence="1" key="2">
    <citation type="journal article" date="2023" name="Curr. Microbiol.">
        <title>Granulicatella seriolae sp. nov., a Novel Facultative Anaerobe Isolated from Yellowtail Marine Fish.</title>
        <authorList>
            <person name="Lee M."/>
            <person name="Choi Y.J."/>
            <person name="Farooq A."/>
            <person name="Jeong J.B."/>
            <person name="Jung M.Y."/>
        </authorList>
    </citation>
    <scope>NUCLEOTIDE SEQUENCE</scope>
    <source>
        <strain evidence="1">S8</strain>
    </source>
</reference>
<reference evidence="1" key="1">
    <citation type="submission" date="2022-07" db="EMBL/GenBank/DDBJ databases">
        <authorList>
            <person name="Jung M.-Y."/>
            <person name="Lee M."/>
        </authorList>
    </citation>
    <scope>NUCLEOTIDE SEQUENCE</scope>
    <source>
        <strain evidence="1">S8</strain>
    </source>
</reference>
<evidence type="ECO:0000313" key="2">
    <source>
        <dbReference type="Proteomes" id="UP001059480"/>
    </source>
</evidence>